<proteinExistence type="predicted"/>
<sequence>MRIFKLYNHHPPGVNNFMTVCLIAAVLSALFSSLTPRRTSHVKIRRYKKSGKEKTPENGQGKERS</sequence>
<reference evidence="3 4" key="1">
    <citation type="journal article" date="2009" name="Environ. Microbiol.">
        <title>Genome sequence of Desulfobacterium autotrophicum HRM2, a marine sulfate reducer oxidizing organic carbon completely to carbon dioxide.</title>
        <authorList>
            <person name="Strittmatter A.W."/>
            <person name="Liesegang H."/>
            <person name="Rabus R."/>
            <person name="Decker I."/>
            <person name="Amann J."/>
            <person name="Andres S."/>
            <person name="Henne A."/>
            <person name="Fricke W.F."/>
            <person name="Martinez-Arias R."/>
            <person name="Bartels D."/>
            <person name="Goesmann A."/>
            <person name="Krause L."/>
            <person name="Puehler A."/>
            <person name="Klenk H.P."/>
            <person name="Richter M."/>
            <person name="Schuler M."/>
            <person name="Gloeckner F.O."/>
            <person name="Meyerdierks A."/>
            <person name="Gottschalk G."/>
            <person name="Amann R."/>
        </authorList>
    </citation>
    <scope>NUCLEOTIDE SEQUENCE [LARGE SCALE GENOMIC DNA]</scope>
    <source>
        <strain evidence="4">ATCC 43914 / DSM 3382 / HRM2</strain>
    </source>
</reference>
<feature type="compositionally biased region" description="Basic residues" evidence="1">
    <location>
        <begin position="38"/>
        <end position="49"/>
    </location>
</feature>
<feature type="region of interest" description="Disordered" evidence="1">
    <location>
        <begin position="37"/>
        <end position="65"/>
    </location>
</feature>
<keyword evidence="2" id="KW-0812">Transmembrane</keyword>
<dbReference type="Proteomes" id="UP000000442">
    <property type="component" value="Chromosome"/>
</dbReference>
<keyword evidence="2" id="KW-1133">Transmembrane helix</keyword>
<dbReference type="EMBL" id="CP001087">
    <property type="protein sequence ID" value="ACN16028.1"/>
    <property type="molecule type" value="Genomic_DNA"/>
</dbReference>
<evidence type="ECO:0000313" key="4">
    <source>
        <dbReference type="Proteomes" id="UP000000442"/>
    </source>
</evidence>
<evidence type="ECO:0000256" key="2">
    <source>
        <dbReference type="SAM" id="Phobius"/>
    </source>
</evidence>
<organism evidence="3 4">
    <name type="scientific">Desulforapulum autotrophicum (strain ATCC 43914 / DSM 3382 / VKM B-1955 / HRM2)</name>
    <name type="common">Desulfobacterium autotrophicum</name>
    <dbReference type="NCBI Taxonomy" id="177437"/>
    <lineage>
        <taxon>Bacteria</taxon>
        <taxon>Pseudomonadati</taxon>
        <taxon>Thermodesulfobacteriota</taxon>
        <taxon>Desulfobacteria</taxon>
        <taxon>Desulfobacterales</taxon>
        <taxon>Desulfobacteraceae</taxon>
        <taxon>Desulforapulum</taxon>
    </lineage>
</organism>
<gene>
    <name evidence="3" type="ordered locus">HRM2_29410</name>
</gene>
<keyword evidence="2" id="KW-0472">Membrane</keyword>
<dbReference type="AlphaFoldDB" id="C0QK02"/>
<feature type="compositionally biased region" description="Basic and acidic residues" evidence="1">
    <location>
        <begin position="50"/>
        <end position="65"/>
    </location>
</feature>
<dbReference type="KEGG" id="dat:HRM2_29410"/>
<dbReference type="HOGENOM" id="CLU_2842550_0_0_7"/>
<keyword evidence="4" id="KW-1185">Reference proteome</keyword>
<name>C0QK02_DESAH</name>
<accession>C0QK02</accession>
<protein>
    <submittedName>
        <fullName evidence="3">Uncharacterized protein</fullName>
    </submittedName>
</protein>
<dbReference type="STRING" id="177437.HRM2_29410"/>
<feature type="transmembrane region" description="Helical" evidence="2">
    <location>
        <begin position="17"/>
        <end position="36"/>
    </location>
</feature>
<evidence type="ECO:0000313" key="3">
    <source>
        <dbReference type="EMBL" id="ACN16028.1"/>
    </source>
</evidence>
<evidence type="ECO:0000256" key="1">
    <source>
        <dbReference type="SAM" id="MobiDB-lite"/>
    </source>
</evidence>